<evidence type="ECO:0008006" key="4">
    <source>
        <dbReference type="Google" id="ProtNLM"/>
    </source>
</evidence>
<dbReference type="OrthoDB" id="1443435at2759"/>
<keyword evidence="1" id="KW-0732">Signal</keyword>
<name>A0A0S3RVF4_PHAAN</name>
<feature type="chain" id="PRO_5006617439" description="Knottin scorpion toxin-like domain-containing protein" evidence="1">
    <location>
        <begin position="31"/>
        <end position="75"/>
    </location>
</feature>
<dbReference type="AlphaFoldDB" id="A0A0S3RVF4"/>
<sequence>MASRFCHPFLFSVLFVALVLISGEEAVAEAVKGMIDADLKCFGLCTPNCKQDCTGKAFMTGFCVQQGSLNQCCCL</sequence>
<evidence type="ECO:0000256" key="1">
    <source>
        <dbReference type="SAM" id="SignalP"/>
    </source>
</evidence>
<accession>A0A0S3RVF4</accession>
<dbReference type="Proteomes" id="UP000291084">
    <property type="component" value="Chromosome 4"/>
</dbReference>
<feature type="signal peptide" evidence="1">
    <location>
        <begin position="1"/>
        <end position="30"/>
    </location>
</feature>
<evidence type="ECO:0000313" key="3">
    <source>
        <dbReference type="Proteomes" id="UP000291084"/>
    </source>
</evidence>
<organism evidence="2 3">
    <name type="scientific">Vigna angularis var. angularis</name>
    <dbReference type="NCBI Taxonomy" id="157739"/>
    <lineage>
        <taxon>Eukaryota</taxon>
        <taxon>Viridiplantae</taxon>
        <taxon>Streptophyta</taxon>
        <taxon>Embryophyta</taxon>
        <taxon>Tracheophyta</taxon>
        <taxon>Spermatophyta</taxon>
        <taxon>Magnoliopsida</taxon>
        <taxon>eudicotyledons</taxon>
        <taxon>Gunneridae</taxon>
        <taxon>Pentapetalae</taxon>
        <taxon>rosids</taxon>
        <taxon>fabids</taxon>
        <taxon>Fabales</taxon>
        <taxon>Fabaceae</taxon>
        <taxon>Papilionoideae</taxon>
        <taxon>50 kb inversion clade</taxon>
        <taxon>NPAAA clade</taxon>
        <taxon>indigoferoid/millettioid clade</taxon>
        <taxon>Phaseoleae</taxon>
        <taxon>Vigna</taxon>
    </lineage>
</organism>
<reference evidence="2 3" key="1">
    <citation type="journal article" date="2015" name="Sci. Rep.">
        <title>The power of single molecule real-time sequencing technology in the de novo assembly of a eukaryotic genome.</title>
        <authorList>
            <person name="Sakai H."/>
            <person name="Naito K."/>
            <person name="Ogiso-Tanaka E."/>
            <person name="Takahashi Y."/>
            <person name="Iseki K."/>
            <person name="Muto C."/>
            <person name="Satou K."/>
            <person name="Teruya K."/>
            <person name="Shiroma A."/>
            <person name="Shimoji M."/>
            <person name="Hirano T."/>
            <person name="Itoh T."/>
            <person name="Kaga A."/>
            <person name="Tomooka N."/>
        </authorList>
    </citation>
    <scope>NUCLEOTIDE SEQUENCE [LARGE SCALE GENOMIC DNA]</scope>
    <source>
        <strain evidence="3">cv. Shumari</strain>
    </source>
</reference>
<dbReference type="EMBL" id="AP015037">
    <property type="protein sequence ID" value="BAT84415.1"/>
    <property type="molecule type" value="Genomic_DNA"/>
</dbReference>
<protein>
    <recommendedName>
        <fullName evidence="4">Knottin scorpion toxin-like domain-containing protein</fullName>
    </recommendedName>
</protein>
<keyword evidence="3" id="KW-1185">Reference proteome</keyword>
<evidence type="ECO:0000313" key="2">
    <source>
        <dbReference type="EMBL" id="BAT84415.1"/>
    </source>
</evidence>
<proteinExistence type="predicted"/>
<gene>
    <name evidence="2" type="primary">Vigan.04G177700</name>
    <name evidence="2" type="ORF">VIGAN_04177700</name>
</gene>